<dbReference type="CDD" id="cd00303">
    <property type="entry name" value="retropepsin_like"/>
    <property type="match status" value="1"/>
</dbReference>
<dbReference type="Proteomes" id="UP000585474">
    <property type="component" value="Unassembled WGS sequence"/>
</dbReference>
<proteinExistence type="predicted"/>
<dbReference type="PANTHER" id="PTHR33240">
    <property type="entry name" value="OS08G0508500 PROTEIN"/>
    <property type="match status" value="1"/>
</dbReference>
<organism evidence="1 2">
    <name type="scientific">Actinidia rufa</name>
    <dbReference type="NCBI Taxonomy" id="165716"/>
    <lineage>
        <taxon>Eukaryota</taxon>
        <taxon>Viridiplantae</taxon>
        <taxon>Streptophyta</taxon>
        <taxon>Embryophyta</taxon>
        <taxon>Tracheophyta</taxon>
        <taxon>Spermatophyta</taxon>
        <taxon>Magnoliopsida</taxon>
        <taxon>eudicotyledons</taxon>
        <taxon>Gunneridae</taxon>
        <taxon>Pentapetalae</taxon>
        <taxon>asterids</taxon>
        <taxon>Ericales</taxon>
        <taxon>Actinidiaceae</taxon>
        <taxon>Actinidia</taxon>
    </lineage>
</organism>
<dbReference type="PANTHER" id="PTHR33240:SF8">
    <property type="entry name" value="OS03G0439900 PROTEIN"/>
    <property type="match status" value="1"/>
</dbReference>
<dbReference type="AlphaFoldDB" id="A0A7J0EMZ1"/>
<evidence type="ECO:0008006" key="3">
    <source>
        <dbReference type="Google" id="ProtNLM"/>
    </source>
</evidence>
<dbReference type="Gene3D" id="2.40.70.10">
    <property type="entry name" value="Acid Proteases"/>
    <property type="match status" value="1"/>
</dbReference>
<gene>
    <name evidence="1" type="ORF">Acr_05g0014920</name>
</gene>
<keyword evidence="2" id="KW-1185">Reference proteome</keyword>
<sequence>MKGYLSKYIAGRLPPNSPEKRYGDNRPTVRDIQVIHGGFGSGRCSSSSRKRYAKNSHRRTEEEVYNLSSPIIDAHPPITFNNDDLRGLHLPHDDALVVSAIIANFNIQRILVDNGSSTDILFILAFDKMKIGLDKLHLFHTPLVGFGGNTTHPHGWIKLPVTLGTEPHQTTIWQDFIIVDCPSPYNAILGHPTLRGTKVMITSTYHLKMKFPTLIGVGKQLRIADAEMEPLRDEVDQVILVDPQETENTKPLEEVTPISIHPDYSDCHVMIDTKLDSELRSALIPREENKKVDALANLASAFDFSSERSIPLEFLANPSIEVAKSICQTEIGPLLRCLQPEEGEYMLKEIMKASAEIIQG</sequence>
<name>A0A7J0EMZ1_9ERIC</name>
<dbReference type="EMBL" id="BJWL01000005">
    <property type="protein sequence ID" value="GFY87853.1"/>
    <property type="molecule type" value="Genomic_DNA"/>
</dbReference>
<reference evidence="1 2" key="1">
    <citation type="submission" date="2019-07" db="EMBL/GenBank/DDBJ databases">
        <title>De Novo Assembly of kiwifruit Actinidia rufa.</title>
        <authorList>
            <person name="Sugita-Konishi S."/>
            <person name="Sato K."/>
            <person name="Mori E."/>
            <person name="Abe Y."/>
            <person name="Kisaki G."/>
            <person name="Hamano K."/>
            <person name="Suezawa K."/>
            <person name="Otani M."/>
            <person name="Fukuda T."/>
            <person name="Manabe T."/>
            <person name="Gomi K."/>
            <person name="Tabuchi M."/>
            <person name="Akimitsu K."/>
            <person name="Kataoka I."/>
        </authorList>
    </citation>
    <scope>NUCLEOTIDE SEQUENCE [LARGE SCALE GENOMIC DNA]</scope>
    <source>
        <strain evidence="2">cv. Fuchu</strain>
    </source>
</reference>
<protein>
    <recommendedName>
        <fullName evidence="3">Reverse transcriptase domain-containing protein</fullName>
    </recommendedName>
</protein>
<dbReference type="InterPro" id="IPR021109">
    <property type="entry name" value="Peptidase_aspartic_dom_sf"/>
</dbReference>
<evidence type="ECO:0000313" key="2">
    <source>
        <dbReference type="Proteomes" id="UP000585474"/>
    </source>
</evidence>
<accession>A0A7J0EMZ1</accession>
<comment type="caution">
    <text evidence="1">The sequence shown here is derived from an EMBL/GenBank/DDBJ whole genome shotgun (WGS) entry which is preliminary data.</text>
</comment>
<evidence type="ECO:0000313" key="1">
    <source>
        <dbReference type="EMBL" id="GFY87853.1"/>
    </source>
</evidence>
<dbReference type="OrthoDB" id="2919534at2759"/>